<evidence type="ECO:0000256" key="6">
    <source>
        <dbReference type="ARBA" id="ARBA00023136"/>
    </source>
</evidence>
<gene>
    <name evidence="10" type="ORF">FTUN_5579</name>
</gene>
<keyword evidence="10" id="KW-0966">Cell projection</keyword>
<evidence type="ECO:0000256" key="1">
    <source>
        <dbReference type="ARBA" id="ARBA00002591"/>
    </source>
</evidence>
<protein>
    <submittedName>
        <fullName evidence="10">Flagellar L-ring protein FlgH</fullName>
    </submittedName>
</protein>
<evidence type="ECO:0000313" key="11">
    <source>
        <dbReference type="Proteomes" id="UP000503447"/>
    </source>
</evidence>
<dbReference type="GO" id="GO:0003774">
    <property type="term" value="F:cytoskeletal motor activity"/>
    <property type="evidence" value="ECO:0007669"/>
    <property type="project" value="InterPro"/>
</dbReference>
<accession>A0A6M5YVM6</accession>
<dbReference type="PRINTS" id="PR01008">
    <property type="entry name" value="FLGLRINGFLGH"/>
</dbReference>
<evidence type="ECO:0000256" key="3">
    <source>
        <dbReference type="ARBA" id="ARBA00004442"/>
    </source>
</evidence>
<evidence type="ECO:0000313" key="10">
    <source>
        <dbReference type="EMBL" id="QJW97999.1"/>
    </source>
</evidence>
<keyword evidence="8" id="KW-0998">Cell outer membrane</keyword>
<comment type="similarity">
    <text evidence="4">Belongs to the FlgH family.</text>
</comment>
<evidence type="ECO:0000256" key="8">
    <source>
        <dbReference type="ARBA" id="ARBA00023237"/>
    </source>
</evidence>
<dbReference type="AlphaFoldDB" id="A0A6M5YVM6"/>
<dbReference type="PANTHER" id="PTHR34933">
    <property type="entry name" value="FLAGELLAR L-RING PROTEIN"/>
    <property type="match status" value="1"/>
</dbReference>
<dbReference type="KEGG" id="ftj:FTUN_5579"/>
<keyword evidence="10" id="KW-0282">Flagellum</keyword>
<evidence type="ECO:0000256" key="2">
    <source>
        <dbReference type="ARBA" id="ARBA00004117"/>
    </source>
</evidence>
<dbReference type="InterPro" id="IPR000527">
    <property type="entry name" value="Flag_Lring"/>
</dbReference>
<comment type="function">
    <text evidence="1">Assembles around the rod to form the L-ring and probably protects the motor/basal body from shearing forces during rotation.</text>
</comment>
<evidence type="ECO:0000256" key="4">
    <source>
        <dbReference type="ARBA" id="ARBA00006929"/>
    </source>
</evidence>
<dbReference type="EMBL" id="CP053452">
    <property type="protein sequence ID" value="QJW97999.1"/>
    <property type="molecule type" value="Genomic_DNA"/>
</dbReference>
<keyword evidence="7" id="KW-0975">Bacterial flagellum</keyword>
<dbReference type="GO" id="GO:0071973">
    <property type="term" value="P:bacterial-type flagellum-dependent cell motility"/>
    <property type="evidence" value="ECO:0007669"/>
    <property type="project" value="InterPro"/>
</dbReference>
<evidence type="ECO:0000256" key="5">
    <source>
        <dbReference type="ARBA" id="ARBA00022729"/>
    </source>
</evidence>
<name>A0A6M5YVM6_9BACT</name>
<dbReference type="Pfam" id="PF02107">
    <property type="entry name" value="FlgH"/>
    <property type="match status" value="1"/>
</dbReference>
<feature type="chain" id="PRO_5026989416" evidence="9">
    <location>
        <begin position="21"/>
        <end position="213"/>
    </location>
</feature>
<comment type="subcellular location">
    <subcellularLocation>
        <location evidence="2">Bacterial flagellum basal body</location>
    </subcellularLocation>
    <subcellularLocation>
        <location evidence="3">Cell outer membrane</location>
    </subcellularLocation>
</comment>
<reference evidence="11" key="1">
    <citation type="submission" date="2020-05" db="EMBL/GenBank/DDBJ databases">
        <title>Frigoriglobus tundricola gen. nov., sp. nov., a psychrotolerant cellulolytic planctomycete of the family Gemmataceae with two divergent copies of 16S rRNA gene.</title>
        <authorList>
            <person name="Kulichevskaya I.S."/>
            <person name="Ivanova A.A."/>
            <person name="Naumoff D.G."/>
            <person name="Beletsky A.V."/>
            <person name="Rijpstra W.I.C."/>
            <person name="Sinninghe Damste J.S."/>
            <person name="Mardanov A.V."/>
            <person name="Ravin N.V."/>
            <person name="Dedysh S.N."/>
        </authorList>
    </citation>
    <scope>NUCLEOTIDE SEQUENCE [LARGE SCALE GENOMIC DNA]</scope>
    <source>
        <strain evidence="11">PL17</strain>
    </source>
</reference>
<dbReference type="GO" id="GO:0009279">
    <property type="term" value="C:cell outer membrane"/>
    <property type="evidence" value="ECO:0007669"/>
    <property type="project" value="UniProtKB-SubCell"/>
</dbReference>
<sequence>MKRFAFALLLLVLTALSVGRADSIWDRRDPRYGYLFQDTRARNIGDALTVAISESTVANEQDQRTLSRTTSGSGSVQLFSPLTTAASTGAAATAGTAGNTLIQFPTQTTALSFAGNAQNTTNHVFTDTMGVVVVDILPNGNLVVEGYRSRVVEGEERMLRLTGIVRQADIGVGNVVPSNNIANFRITYLGRGYTTNTTRPGLLTRLAGALRLF</sequence>
<dbReference type="PANTHER" id="PTHR34933:SF1">
    <property type="entry name" value="FLAGELLAR L-RING PROTEIN"/>
    <property type="match status" value="1"/>
</dbReference>
<feature type="signal peptide" evidence="9">
    <location>
        <begin position="1"/>
        <end position="20"/>
    </location>
</feature>
<evidence type="ECO:0000256" key="9">
    <source>
        <dbReference type="SAM" id="SignalP"/>
    </source>
</evidence>
<organism evidence="10 11">
    <name type="scientific">Frigoriglobus tundricola</name>
    <dbReference type="NCBI Taxonomy" id="2774151"/>
    <lineage>
        <taxon>Bacteria</taxon>
        <taxon>Pseudomonadati</taxon>
        <taxon>Planctomycetota</taxon>
        <taxon>Planctomycetia</taxon>
        <taxon>Gemmatales</taxon>
        <taxon>Gemmataceae</taxon>
        <taxon>Frigoriglobus</taxon>
    </lineage>
</organism>
<keyword evidence="6" id="KW-0472">Membrane</keyword>
<dbReference type="GO" id="GO:0009427">
    <property type="term" value="C:bacterial-type flagellum basal body, distal rod, L ring"/>
    <property type="evidence" value="ECO:0007669"/>
    <property type="project" value="InterPro"/>
</dbReference>
<evidence type="ECO:0000256" key="7">
    <source>
        <dbReference type="ARBA" id="ARBA00023143"/>
    </source>
</evidence>
<dbReference type="Proteomes" id="UP000503447">
    <property type="component" value="Chromosome"/>
</dbReference>
<proteinExistence type="inferred from homology"/>
<keyword evidence="5 9" id="KW-0732">Signal</keyword>
<keyword evidence="10" id="KW-0969">Cilium</keyword>
<keyword evidence="11" id="KW-1185">Reference proteome</keyword>
<dbReference type="RefSeq" id="WP_171473272.1">
    <property type="nucleotide sequence ID" value="NZ_CP053452.2"/>
</dbReference>